<protein>
    <submittedName>
        <fullName evidence="8">Ferredoxin</fullName>
    </submittedName>
</protein>
<comment type="cofactor">
    <cofactor evidence="1">
        <name>[3Fe-4S] cluster</name>
        <dbReference type="ChEBI" id="CHEBI:21137"/>
    </cofactor>
</comment>
<accession>A0ABX1SA15</accession>
<evidence type="ECO:0000313" key="8">
    <source>
        <dbReference type="EMBL" id="NMH97308.1"/>
    </source>
</evidence>
<evidence type="ECO:0000256" key="2">
    <source>
        <dbReference type="ARBA" id="ARBA00022448"/>
    </source>
</evidence>
<evidence type="ECO:0000313" key="9">
    <source>
        <dbReference type="Proteomes" id="UP000820669"/>
    </source>
</evidence>
<gene>
    <name evidence="8" type="ORF">HF526_08260</name>
</gene>
<evidence type="ECO:0000256" key="3">
    <source>
        <dbReference type="ARBA" id="ARBA00022723"/>
    </source>
</evidence>
<comment type="caution">
    <text evidence="8">The sequence shown here is derived from an EMBL/GenBank/DDBJ whole genome shotgun (WGS) entry which is preliminary data.</text>
</comment>
<dbReference type="EMBL" id="JAAXLA010000011">
    <property type="protein sequence ID" value="NMH97308.1"/>
    <property type="molecule type" value="Genomic_DNA"/>
</dbReference>
<organism evidence="8 9">
    <name type="scientific">Pseudonocardia acidicola</name>
    <dbReference type="NCBI Taxonomy" id="2724939"/>
    <lineage>
        <taxon>Bacteria</taxon>
        <taxon>Bacillati</taxon>
        <taxon>Actinomycetota</taxon>
        <taxon>Actinomycetes</taxon>
        <taxon>Pseudonocardiales</taxon>
        <taxon>Pseudonocardiaceae</taxon>
        <taxon>Pseudonocardia</taxon>
    </lineage>
</organism>
<dbReference type="RefSeq" id="WP_169380759.1">
    <property type="nucleotide sequence ID" value="NZ_JAAXLA010000011.1"/>
</dbReference>
<dbReference type="Pfam" id="PF13459">
    <property type="entry name" value="Fer4_15"/>
    <property type="match status" value="1"/>
</dbReference>
<keyword evidence="9" id="KW-1185">Reference proteome</keyword>
<dbReference type="Proteomes" id="UP000820669">
    <property type="component" value="Unassembled WGS sequence"/>
</dbReference>
<evidence type="ECO:0000256" key="7">
    <source>
        <dbReference type="ARBA" id="ARBA00023291"/>
    </source>
</evidence>
<proteinExistence type="predicted"/>
<evidence type="ECO:0000256" key="6">
    <source>
        <dbReference type="ARBA" id="ARBA00023014"/>
    </source>
</evidence>
<keyword evidence="7" id="KW-0003">3Fe-4S</keyword>
<keyword evidence="2" id="KW-0813">Transport</keyword>
<keyword evidence="3" id="KW-0479">Metal-binding</keyword>
<dbReference type="InterPro" id="IPR051269">
    <property type="entry name" value="Fe-S_cluster_ET"/>
</dbReference>
<name>A0ABX1SA15_9PSEU</name>
<dbReference type="PANTHER" id="PTHR36923:SF3">
    <property type="entry name" value="FERREDOXIN"/>
    <property type="match status" value="1"/>
</dbReference>
<keyword evidence="4" id="KW-0249">Electron transport</keyword>
<reference evidence="8 9" key="1">
    <citation type="submission" date="2020-04" db="EMBL/GenBank/DDBJ databases">
        <authorList>
            <person name="Klaysubun C."/>
            <person name="Duangmal K."/>
            <person name="Lipun K."/>
        </authorList>
    </citation>
    <scope>NUCLEOTIDE SEQUENCE [LARGE SCALE GENOMIC DNA]</scope>
    <source>
        <strain evidence="8 9">K10HN5</strain>
    </source>
</reference>
<sequence>MRLRVDPVKCQGYAICTEIAARHFTLDDWGFAQALVVDVTEADVEAVSEAIADCPVRAIRWIAGPGDGGGTADAAAGSAAPPSPAD</sequence>
<evidence type="ECO:0000256" key="5">
    <source>
        <dbReference type="ARBA" id="ARBA00023004"/>
    </source>
</evidence>
<dbReference type="Gene3D" id="3.30.70.20">
    <property type="match status" value="1"/>
</dbReference>
<dbReference type="PANTHER" id="PTHR36923">
    <property type="entry name" value="FERREDOXIN"/>
    <property type="match status" value="1"/>
</dbReference>
<evidence type="ECO:0000256" key="4">
    <source>
        <dbReference type="ARBA" id="ARBA00022982"/>
    </source>
</evidence>
<evidence type="ECO:0000256" key="1">
    <source>
        <dbReference type="ARBA" id="ARBA00001927"/>
    </source>
</evidence>
<keyword evidence="6" id="KW-0411">Iron-sulfur</keyword>
<keyword evidence="5" id="KW-0408">Iron</keyword>
<dbReference type="SUPFAM" id="SSF54862">
    <property type="entry name" value="4Fe-4S ferredoxins"/>
    <property type="match status" value="1"/>
</dbReference>